<evidence type="ECO:0000313" key="1">
    <source>
        <dbReference type="EMBL" id="RTE66714.1"/>
    </source>
</evidence>
<proteinExistence type="predicted"/>
<reference evidence="1 2" key="1">
    <citation type="submission" date="2018-11" db="EMBL/GenBank/DDBJ databases">
        <title>The draft genome sequence of Amphritea opalescens ANRC-JH13T.</title>
        <authorList>
            <person name="Fang Z."/>
            <person name="Zhang Y."/>
            <person name="Han X."/>
        </authorList>
    </citation>
    <scope>NUCLEOTIDE SEQUENCE [LARGE SCALE GENOMIC DNA]</scope>
    <source>
        <strain evidence="1 2">ANRC-JH13</strain>
    </source>
</reference>
<evidence type="ECO:0000313" key="2">
    <source>
        <dbReference type="Proteomes" id="UP000283087"/>
    </source>
</evidence>
<name>A0A430KTS7_9GAMM</name>
<gene>
    <name evidence="1" type="ORF">EH243_06450</name>
</gene>
<protein>
    <submittedName>
        <fullName evidence="1">Uncharacterized protein</fullName>
    </submittedName>
</protein>
<sequence length="88" mass="9991">MKIDKSVTLEDCLTDLTCEQLDTILARIPDLGKQKQRKREEYLSRKLARSGVAVDMPKARSVLTEAATLGYDFGGLVKDMARYQKNKR</sequence>
<accession>A0A430KTS7</accession>
<comment type="caution">
    <text evidence="1">The sequence shown here is derived from an EMBL/GenBank/DDBJ whole genome shotgun (WGS) entry which is preliminary data.</text>
</comment>
<keyword evidence="2" id="KW-1185">Reference proteome</keyword>
<dbReference type="AlphaFoldDB" id="A0A430KTS7"/>
<dbReference type="Proteomes" id="UP000283087">
    <property type="component" value="Unassembled WGS sequence"/>
</dbReference>
<dbReference type="RefSeq" id="WP_126157817.1">
    <property type="nucleotide sequence ID" value="NZ_RQXW01000004.1"/>
</dbReference>
<organism evidence="1 2">
    <name type="scientific">Amphritea opalescens</name>
    <dbReference type="NCBI Taxonomy" id="2490544"/>
    <lineage>
        <taxon>Bacteria</taxon>
        <taxon>Pseudomonadati</taxon>
        <taxon>Pseudomonadota</taxon>
        <taxon>Gammaproteobacteria</taxon>
        <taxon>Oceanospirillales</taxon>
        <taxon>Oceanospirillaceae</taxon>
        <taxon>Amphritea</taxon>
    </lineage>
</organism>
<dbReference type="EMBL" id="RQXW01000004">
    <property type="protein sequence ID" value="RTE66714.1"/>
    <property type="molecule type" value="Genomic_DNA"/>
</dbReference>